<dbReference type="Pfam" id="PF24824">
    <property type="entry name" value="PH_SPT16"/>
    <property type="match status" value="1"/>
</dbReference>
<reference evidence="16" key="2">
    <citation type="submission" date="2021-01" db="UniProtKB">
        <authorList>
            <consortium name="EnsemblPlants"/>
        </authorList>
    </citation>
    <scope>IDENTIFICATION</scope>
</reference>
<evidence type="ECO:0000259" key="14">
    <source>
        <dbReference type="SMART" id="SM01286"/>
    </source>
</evidence>
<dbReference type="OrthoDB" id="10251642at2759"/>
<dbReference type="RefSeq" id="XP_030944252.1">
    <property type="nucleotide sequence ID" value="XM_031088392.1"/>
</dbReference>
<dbReference type="SMART" id="SM01286">
    <property type="entry name" value="SPT16"/>
    <property type="match status" value="1"/>
</dbReference>
<keyword evidence="3 11" id="KW-0235">DNA replication</keyword>
<evidence type="ECO:0000256" key="5">
    <source>
        <dbReference type="ARBA" id="ARBA00023015"/>
    </source>
</evidence>
<dbReference type="InterPro" id="IPR056595">
    <property type="entry name" value="Fact-SPT16_PH"/>
</dbReference>
<feature type="domain" description="Histone chaperone RTT106/FACT complex subunit SPT16-like middle" evidence="15">
    <location>
        <begin position="835"/>
        <end position="925"/>
    </location>
</feature>
<evidence type="ECO:0000256" key="2">
    <source>
        <dbReference type="ARBA" id="ARBA00022454"/>
    </source>
</evidence>
<dbReference type="Pfam" id="PF08512">
    <property type="entry name" value="Rttp106-like_middle"/>
    <property type="match status" value="1"/>
</dbReference>
<feature type="compositionally biased region" description="Basic and acidic residues" evidence="12">
    <location>
        <begin position="1011"/>
        <end position="1032"/>
    </location>
</feature>
<dbReference type="InterPro" id="IPR033825">
    <property type="entry name" value="Spt16_M24"/>
</dbReference>
<feature type="compositionally biased region" description="Basic and acidic residues" evidence="12">
    <location>
        <begin position="490"/>
        <end position="517"/>
    </location>
</feature>
<feature type="compositionally biased region" description="Acidic residues" evidence="12">
    <location>
        <begin position="982"/>
        <end position="1010"/>
    </location>
</feature>
<keyword evidence="5 11" id="KW-0805">Transcription regulation</keyword>
<dbReference type="AlphaFoldDB" id="A0A7N2MUV9"/>
<dbReference type="Gene3D" id="2.30.29.30">
    <property type="entry name" value="Pleckstrin-homology domain (PH domain)/Phosphotyrosine-binding domain (PTB)"/>
    <property type="match status" value="1"/>
</dbReference>
<dbReference type="InParanoid" id="A0A7N2MUV9"/>
<sequence>MAEHRNGNVKNTNGKASAATNTYTINLENFSKRLKMFYSHWNEYNGDLWGASDALAIATPPTSEDLRYLKSSALNIWLVGYEFPETIMVFTKKQIHFLCSQKKASLLDAVKKSAKEAVGVEVVMHVKPKNDDGVGLMDNIFEAVSAQPNSNGHAPVVGHIAREAPEGKLLETWAEKLKNANFELSDVTNGFSSLFAVKDNTELTNVKKAAFLASSVMRSFVVPKLEKIIDEEKKVSHSSLMDDTEKTILEPARIKVKLKAENVDICYPPIFQSGGDFDLKPSASSNDDNLYYDSTSVIICAIGSRYNSYCSNVARTFLIDANANQSKAYEVLLKAQEAAISTLKSGNKVSAAYQAALSVVEKDAPELAANLTKTAGTGIGLEFRESGLSLNAKNDREFKPGMVFNVSLGFQNLQAETKNPKTQKFSVLLADTVIVGEEVPEIVTVSSSKAVKDVAYSFNEDDEEEDERPKVKSETRSRGTTLSKATLRSDNQEMSKEELRRQHQAELARQKNEETARRLAGGGSISTDNRGAGKTIGDVIAYKNVNDLPPPRGLMIQIDQKNEAILLPIYGTMVPFHVATVKSVSSQQDSNRNCYIRIIFNVPGTPFSPHDSTTQKFQGSIYLKEVSFRSKDPRHISEAVQLIKTLRRQVASRESERAERATLVTQEKLQVSGAKFKPIRLSDLWIRPAFGGRGRKLTGSLEGHTNGFRYSTSRPDERVDVMYRNIKHAFFQPSEKEMITVLHFHLHNHIMVGNKKTKDVQFYIEVMDVVQTLGGGKRSAYDPDEIEEEQRERDRKNKINMDFQNFVNRVNDLWGQPQFKALDLEFDQPLRELGFHGVPHKASAFIVPTSSCLVELIETPFVVITLNEIEIVNLERVGLGQKNFDMTIVFKDFKRDVFRIDSIPSTSLDGIKEWLDTTDLKYYESRLNLNWRPILKTITDDPEKFIEDGGWEFLNMEVSDSDSGTEESDQGYEPSDVQSDSGSEDEDANSESLVESEDDEDEDSEEDSEEEGKTWEELEREATYADREKGDDSDSEEERTRRKMKAFGKARAPDKRNPGGHLPKRTKLR</sequence>
<dbReference type="RefSeq" id="XP_030944260.1">
    <property type="nucleotide sequence ID" value="XM_031088400.1"/>
</dbReference>
<dbReference type="GO" id="GO:0035101">
    <property type="term" value="C:FACT complex"/>
    <property type="evidence" value="ECO:0007669"/>
    <property type="project" value="UniProtKB-UniRule"/>
</dbReference>
<protein>
    <recommendedName>
        <fullName evidence="11">FACT complex subunit</fullName>
    </recommendedName>
</protein>
<dbReference type="InterPro" id="IPR029149">
    <property type="entry name" value="Creatin/AminoP/Spt16_N"/>
</dbReference>
<evidence type="ECO:0000256" key="11">
    <source>
        <dbReference type="RuleBase" id="RU367052"/>
    </source>
</evidence>
<keyword evidence="8 11" id="KW-0234">DNA repair</keyword>
<dbReference type="Gene3D" id="3.40.350.10">
    <property type="entry name" value="Creatinase/prolidase N-terminal domain"/>
    <property type="match status" value="1"/>
</dbReference>
<comment type="subunit">
    <text evidence="10">Component of the FACT complex, a stable heterodimer of SPT16 and SSRP.</text>
</comment>
<dbReference type="InterPro" id="IPR013953">
    <property type="entry name" value="FACT_SPT16_M"/>
</dbReference>
<evidence type="ECO:0000256" key="3">
    <source>
        <dbReference type="ARBA" id="ARBA00022705"/>
    </source>
</evidence>
<evidence type="ECO:0000313" key="17">
    <source>
        <dbReference type="Proteomes" id="UP000594261"/>
    </source>
</evidence>
<feature type="compositionally biased region" description="Basic and acidic residues" evidence="12">
    <location>
        <begin position="467"/>
        <end position="477"/>
    </location>
</feature>
<dbReference type="FunCoup" id="A0A7N2MUV9">
    <property type="interactions" value="4052"/>
</dbReference>
<dbReference type="Gene3D" id="2.30.29.150">
    <property type="match status" value="1"/>
</dbReference>
<evidence type="ECO:0000256" key="7">
    <source>
        <dbReference type="ARBA" id="ARBA00023163"/>
    </source>
</evidence>
<evidence type="ECO:0000256" key="8">
    <source>
        <dbReference type="ARBA" id="ARBA00023204"/>
    </source>
</evidence>
<dbReference type="FunFam" id="3.40.350.10:FF:000006">
    <property type="entry name" value="FACT complex subunit SPT16"/>
    <property type="match status" value="1"/>
</dbReference>
<comment type="similarity">
    <text evidence="1 11">Belongs to the peptidase M24 family. SPT16 subfamily.</text>
</comment>
<evidence type="ECO:0000259" key="15">
    <source>
        <dbReference type="SMART" id="SM01287"/>
    </source>
</evidence>
<feature type="region of interest" description="Disordered" evidence="12">
    <location>
        <begin position="959"/>
        <end position="1069"/>
    </location>
</feature>
<evidence type="ECO:0000256" key="9">
    <source>
        <dbReference type="ARBA" id="ARBA00023242"/>
    </source>
</evidence>
<dbReference type="RefSeq" id="XP_030944258.1">
    <property type="nucleotide sequence ID" value="XM_031088398.1"/>
</dbReference>
<dbReference type="Gene3D" id="2.30.29.210">
    <property type="entry name" value="FACT complex subunit Spt16p/Cdc68p"/>
    <property type="match status" value="1"/>
</dbReference>
<dbReference type="Proteomes" id="UP000594261">
    <property type="component" value="Chromosome 11"/>
</dbReference>
<keyword evidence="4 11" id="KW-0227">DNA damage</keyword>
<keyword evidence="9 11" id="KW-0539">Nucleus</keyword>
<evidence type="ECO:0000313" key="16">
    <source>
        <dbReference type="EnsemblPlants" id="QL11p000167:mrna:CDS:6"/>
    </source>
</evidence>
<dbReference type="FunFam" id="2.30.29.150:FF:000004">
    <property type="entry name" value="FACT complex subunit SPT16"/>
    <property type="match status" value="1"/>
</dbReference>
<dbReference type="KEGG" id="qlo:115968871"/>
<dbReference type="RefSeq" id="XP_030944257.1">
    <property type="nucleotide sequence ID" value="XM_031088397.1"/>
</dbReference>
<dbReference type="RefSeq" id="XP_030944254.1">
    <property type="nucleotide sequence ID" value="XM_031088394.1"/>
</dbReference>
<organism evidence="16 17">
    <name type="scientific">Quercus lobata</name>
    <name type="common">Valley oak</name>
    <dbReference type="NCBI Taxonomy" id="97700"/>
    <lineage>
        <taxon>Eukaryota</taxon>
        <taxon>Viridiplantae</taxon>
        <taxon>Streptophyta</taxon>
        <taxon>Embryophyta</taxon>
        <taxon>Tracheophyta</taxon>
        <taxon>Spermatophyta</taxon>
        <taxon>Magnoliopsida</taxon>
        <taxon>eudicotyledons</taxon>
        <taxon>Gunneridae</taxon>
        <taxon>Pentapetalae</taxon>
        <taxon>rosids</taxon>
        <taxon>fabids</taxon>
        <taxon>Fagales</taxon>
        <taxon>Fagaceae</taxon>
        <taxon>Quercus</taxon>
    </lineage>
</organism>
<name>A0A7N2MUV9_QUELO</name>
<feature type="domain" description="FACT complex subunit SPT16 middle" evidence="14">
    <location>
        <begin position="556"/>
        <end position="710"/>
    </location>
</feature>
<evidence type="ECO:0000256" key="6">
    <source>
        <dbReference type="ARBA" id="ARBA00023054"/>
    </source>
</evidence>
<dbReference type="GO" id="GO:0006260">
    <property type="term" value="P:DNA replication"/>
    <property type="evidence" value="ECO:0007669"/>
    <property type="project" value="UniProtKB-KW"/>
</dbReference>
<dbReference type="EMBL" id="LRBV02000011">
    <property type="status" value="NOT_ANNOTATED_CDS"/>
    <property type="molecule type" value="Genomic_DNA"/>
</dbReference>
<accession>A0A7N2MUV9</accession>
<dbReference type="RefSeq" id="XP_030944255.1">
    <property type="nucleotide sequence ID" value="XM_031088395.1"/>
</dbReference>
<feature type="compositionally biased region" description="Acidic residues" evidence="12">
    <location>
        <begin position="959"/>
        <end position="970"/>
    </location>
</feature>
<dbReference type="InterPro" id="IPR011993">
    <property type="entry name" value="PH-like_dom_sf"/>
</dbReference>
<dbReference type="InterPro" id="IPR029148">
    <property type="entry name" value="FACT-SPT16_Nlobe"/>
</dbReference>
<keyword evidence="6" id="KW-0175">Coiled coil</keyword>
<reference evidence="16 17" key="1">
    <citation type="journal article" date="2016" name="G3 (Bethesda)">
        <title>First Draft Assembly and Annotation of the Genome of a California Endemic Oak Quercus lobata Nee (Fagaceae).</title>
        <authorList>
            <person name="Sork V.L."/>
            <person name="Fitz-Gibbon S.T."/>
            <person name="Puiu D."/>
            <person name="Crepeau M."/>
            <person name="Gugger P.F."/>
            <person name="Sherman R."/>
            <person name="Stevens K."/>
            <person name="Langley C.H."/>
            <person name="Pellegrini M."/>
            <person name="Salzberg S.L."/>
        </authorList>
    </citation>
    <scope>NUCLEOTIDE SEQUENCE [LARGE SCALE GENOMIC DNA]</scope>
    <source>
        <strain evidence="16 17">cv. SW786</strain>
    </source>
</reference>
<evidence type="ECO:0000256" key="10">
    <source>
        <dbReference type="ARBA" id="ARBA00062995"/>
    </source>
</evidence>
<dbReference type="Pfam" id="PF08644">
    <property type="entry name" value="SPT16"/>
    <property type="match status" value="1"/>
</dbReference>
<dbReference type="SUPFAM" id="SSF55920">
    <property type="entry name" value="Creatinase/aminopeptidase"/>
    <property type="match status" value="1"/>
</dbReference>
<dbReference type="Pfam" id="PF14826">
    <property type="entry name" value="FACT-Spt16_Nlob"/>
    <property type="match status" value="1"/>
</dbReference>
<dbReference type="SMART" id="SM01285">
    <property type="entry name" value="FACT-Spt16_Nlob"/>
    <property type="match status" value="1"/>
</dbReference>
<dbReference type="InterPro" id="IPR000994">
    <property type="entry name" value="Pept_M24"/>
</dbReference>
<dbReference type="GeneID" id="115968871"/>
<dbReference type="PANTHER" id="PTHR13980:SF15">
    <property type="entry name" value="FACT COMPLEX SUBUNIT SPT16"/>
    <property type="match status" value="1"/>
</dbReference>
<dbReference type="CDD" id="cd01091">
    <property type="entry name" value="CDC68-like"/>
    <property type="match status" value="1"/>
</dbReference>
<dbReference type="InterPro" id="IPR013719">
    <property type="entry name" value="RTT106/SPT16-like_middle_dom"/>
</dbReference>
<dbReference type="InterPro" id="IPR048969">
    <property type="entry name" value="FACT_SPT16_C"/>
</dbReference>
<comment type="subcellular location">
    <subcellularLocation>
        <location evidence="11">Nucleus</location>
    </subcellularLocation>
    <subcellularLocation>
        <location evidence="11">Chromosome</location>
    </subcellularLocation>
</comment>
<evidence type="ECO:0000256" key="12">
    <source>
        <dbReference type="SAM" id="MobiDB-lite"/>
    </source>
</evidence>
<feature type="compositionally biased region" description="Polar residues" evidence="12">
    <location>
        <begin position="478"/>
        <end position="489"/>
    </location>
</feature>
<dbReference type="Gramene" id="QL11p000167:mrna">
    <property type="protein sequence ID" value="QL11p000167:mrna:CDS:6"/>
    <property type="gene ID" value="QL11p000167"/>
</dbReference>
<evidence type="ECO:0000256" key="1">
    <source>
        <dbReference type="ARBA" id="ARBA00010779"/>
    </source>
</evidence>
<dbReference type="Gene3D" id="3.90.230.10">
    <property type="entry name" value="Creatinase/methionine aminopeptidase superfamily"/>
    <property type="match status" value="1"/>
</dbReference>
<dbReference type="Pfam" id="PF00557">
    <property type="entry name" value="Peptidase_M24"/>
    <property type="match status" value="1"/>
</dbReference>
<dbReference type="GO" id="GO:0031491">
    <property type="term" value="F:nucleosome binding"/>
    <property type="evidence" value="ECO:0007669"/>
    <property type="project" value="TreeGrafter"/>
</dbReference>
<dbReference type="GO" id="GO:0006281">
    <property type="term" value="P:DNA repair"/>
    <property type="evidence" value="ECO:0007669"/>
    <property type="project" value="UniProtKB-UniRule"/>
</dbReference>
<dbReference type="OMA" id="YHINTIP"/>
<dbReference type="SMART" id="SM01287">
    <property type="entry name" value="Rtt106"/>
    <property type="match status" value="1"/>
</dbReference>
<evidence type="ECO:0000256" key="4">
    <source>
        <dbReference type="ARBA" id="ARBA00022763"/>
    </source>
</evidence>
<gene>
    <name evidence="16" type="primary">LOC115968871</name>
</gene>
<dbReference type="FunFam" id="2.30.29.30:FF:000017">
    <property type="entry name" value="FACT complex subunit SPT16"/>
    <property type="match status" value="1"/>
</dbReference>
<feature type="region of interest" description="Disordered" evidence="12">
    <location>
        <begin position="457"/>
        <end position="530"/>
    </location>
</feature>
<dbReference type="InterPro" id="IPR036005">
    <property type="entry name" value="Creatinase/aminopeptidase-like"/>
</dbReference>
<evidence type="ECO:0000259" key="13">
    <source>
        <dbReference type="SMART" id="SM01285"/>
    </source>
</evidence>
<dbReference type="RefSeq" id="XP_030944253.1">
    <property type="nucleotide sequence ID" value="XM_031088393.1"/>
</dbReference>
<feature type="domain" description="FACT complex subunit SPT16 N-terminal lobe" evidence="13">
    <location>
        <begin position="25"/>
        <end position="191"/>
    </location>
</feature>
<proteinExistence type="inferred from homology"/>
<dbReference type="GO" id="GO:0006368">
    <property type="term" value="P:transcription elongation by RNA polymerase II"/>
    <property type="evidence" value="ECO:0007669"/>
    <property type="project" value="TreeGrafter"/>
</dbReference>
<keyword evidence="17" id="KW-1185">Reference proteome</keyword>
<dbReference type="FunFam" id="2.30.29.210:FF:000002">
    <property type="entry name" value="FACT complex subunit SPT16"/>
    <property type="match status" value="1"/>
</dbReference>
<dbReference type="InterPro" id="IPR040258">
    <property type="entry name" value="Spt16"/>
</dbReference>
<dbReference type="PANTHER" id="PTHR13980">
    <property type="entry name" value="CDC68 RELATED"/>
    <property type="match status" value="1"/>
</dbReference>
<dbReference type="Pfam" id="PF21091">
    <property type="entry name" value="SPT16_C"/>
    <property type="match status" value="1"/>
</dbReference>
<dbReference type="FunFam" id="3.90.230.10:FF:000005">
    <property type="entry name" value="FACT complex subunit spt16"/>
    <property type="match status" value="1"/>
</dbReference>
<keyword evidence="2 11" id="KW-0158">Chromosome</keyword>
<dbReference type="RefSeq" id="XP_030944256.1">
    <property type="nucleotide sequence ID" value="XM_031088396.1"/>
</dbReference>
<keyword evidence="7 11" id="KW-0804">Transcription</keyword>
<comment type="function">
    <text evidence="11">Component of the FACT complex, a general chromatin factor that acts to reorganize nucleosomes. The FACT complex is involved in multiple processes that require DNA as a template such as mRNA elongation, DNA replication and DNA repair. During transcription elongation the FACT complex acts as a histone chaperone that both destabilizes and restores nucleosomal structure. It facilitates the passage of RNA polymerase II and transcription by promoting the dissociation of one histone H2A-H2B dimer from the nucleosome, then subsequently promotes the reestablishment of the nucleosome following the passage of RNA polymerase II.</text>
</comment>
<dbReference type="EnsemblPlants" id="QL11p000167:mrna">
    <property type="protein sequence ID" value="QL11p000167:mrna:CDS:6"/>
    <property type="gene ID" value="QL11p000167"/>
</dbReference>